<evidence type="ECO:0000313" key="2">
    <source>
        <dbReference type="Proteomes" id="UP000198460"/>
    </source>
</evidence>
<dbReference type="Proteomes" id="UP000198460">
    <property type="component" value="Unassembled WGS sequence"/>
</dbReference>
<gene>
    <name evidence="1" type="ORF">BSIN_4399</name>
</gene>
<name>A0A238H866_9BURK</name>
<sequence length="102" mass="11804">MRLYIENILPTLTRDALRDFIFKYTKKHSGGIRFVAPSASSSNALTEIDGVGSFELAQMRGRWHDMYWTGCRITRCTFAFWDFSYAADLRHRSDRPSPGAHR</sequence>
<evidence type="ECO:0000313" key="1">
    <source>
        <dbReference type="EMBL" id="SMG01519.1"/>
    </source>
</evidence>
<organism evidence="1 2">
    <name type="scientific">Burkholderia singularis</name>
    <dbReference type="NCBI Taxonomy" id="1503053"/>
    <lineage>
        <taxon>Bacteria</taxon>
        <taxon>Pseudomonadati</taxon>
        <taxon>Pseudomonadota</taxon>
        <taxon>Betaproteobacteria</taxon>
        <taxon>Burkholderiales</taxon>
        <taxon>Burkholderiaceae</taxon>
        <taxon>Burkholderia</taxon>
        <taxon>pseudomallei group</taxon>
    </lineage>
</organism>
<protein>
    <submittedName>
        <fullName evidence="1">Uncharacterized protein</fullName>
    </submittedName>
</protein>
<accession>A0A238H866</accession>
<dbReference type="EMBL" id="FXAN01000075">
    <property type="protein sequence ID" value="SMG01519.1"/>
    <property type="molecule type" value="Genomic_DNA"/>
</dbReference>
<dbReference type="AlphaFoldDB" id="A0A238H866"/>
<reference evidence="1 2" key="1">
    <citation type="submission" date="2017-04" db="EMBL/GenBank/DDBJ databases">
        <authorList>
            <person name="Afonso C.L."/>
            <person name="Miller P.J."/>
            <person name="Scott M.A."/>
            <person name="Spackman E."/>
            <person name="Goraichik I."/>
            <person name="Dimitrov K.M."/>
            <person name="Suarez D.L."/>
            <person name="Swayne D.E."/>
        </authorList>
    </citation>
    <scope>NUCLEOTIDE SEQUENCE [LARGE SCALE GENOMIC DNA]</scope>
    <source>
        <strain evidence="1">LMG 28154</strain>
    </source>
</reference>
<proteinExistence type="predicted"/>